<proteinExistence type="predicted"/>
<dbReference type="Proteomes" id="UP000544331">
    <property type="component" value="Unassembled WGS sequence"/>
</dbReference>
<sequence length="1049" mass="119203">MHKQATTPGNQNQAASSQPNSTCILPCYPARISRGLLGFPPSDPNKMEPASVAIGITGLIIQFVEIGKSAYELFETVQDFSGESRRLVVLVNVEKLRYDNWAKTWANEIGLYGDASKFEERHKGQYISFKVAIDIIAQICDLLTNVNALRENYGLNDKGKRLDPDDVKFVSQSAILSSGAAVLFTPAEQEERARSYLRLQQRIGVTGQMKWAVRDKEKFEKLISHLGVYNEALRNILPPLRQKAYDRGLVTYLPNAHVESGEEALRILANETKFTIGQQDRDLAAAARMKYDRFQFEKGKLNQPSTPTSDIVLQPDSFHLPSHDPSDRSLVRFGNETVVMELKEICHPSHDRRKEIEQRIKDLAILLKRSPKSRKLRALDCRGLLPLQHRDPDSLLYGLVFDLPAPMARLGSPRLDDLRSLLRAKTDNKTPVQYSLGARFKLAERVANSILQLHNADWLHHNVNSRNILCLSTNQSPSIQYPYLSGFDMARFDDPTEVSEVATQTGDNNYRHPEYQLPFTQTSRTKFKRSYDLYSLGVVLIEIGLWKQIDSFRPEGSHALAFKRHLEERVAPTLKFYMAMKIGGSQMLFLERGLKCRRSSVAETISRDGHRACLTCIDYGAECTMTRPVRKRGRKPALSTGKSNNQQQNENESCDFRSPQCIRRLIDIYRDTMYQCYFPFLSENDLERRWADSIPSTSQTAYLLLMALCALSAQSLTLKAVFDSTLLGDVVSHDASIYFDEAVSHIPARIPDTPDLDYLRSFGLLAVYSLRSGNKSDLHRYLGLCHAWIAQHGFNMENNWDSSISLLEVDDRRRLFWCVYRLEIHSACVLGHIIRLPEAQVSVLYPRITPAMSRDTQAWTAGWDYITDLFRLMEYAILNLRQRKPHRDVVAVFSDRPSPKALLDSLGQLKASKPFILRVLSQSHDDLQSNRCKFMAVQITCTEALVNIMGLLHCQAPVDEVIKVAEEFLNEITEASLIMFKVASSQIVHQLLGVGHMVYNAFLYDENQSQFAVGRLVTYLEDIVKNLEQDIPTATEAREQLRKLAKCII</sequence>
<dbReference type="InterPro" id="IPR007219">
    <property type="entry name" value="XnlR_reg_dom"/>
</dbReference>
<dbReference type="InterPro" id="IPR038305">
    <property type="entry name" value="HeLo_sf"/>
</dbReference>
<dbReference type="GO" id="GO:0006351">
    <property type="term" value="P:DNA-templated transcription"/>
    <property type="evidence" value="ECO:0007669"/>
    <property type="project" value="InterPro"/>
</dbReference>
<dbReference type="Pfam" id="PF04082">
    <property type="entry name" value="Fungal_trans"/>
    <property type="match status" value="1"/>
</dbReference>
<name>A0A8H6DHJ1_9HYPO</name>
<dbReference type="EMBL" id="JAAOAN010000197">
    <property type="protein sequence ID" value="KAF5716820.1"/>
    <property type="molecule type" value="Genomic_DNA"/>
</dbReference>
<gene>
    <name evidence="4" type="ORF">FMUND_6116</name>
</gene>
<keyword evidence="1" id="KW-0539">Nucleus</keyword>
<accession>A0A8H6DHJ1</accession>
<dbReference type="SUPFAM" id="SSF56112">
    <property type="entry name" value="Protein kinase-like (PK-like)"/>
    <property type="match status" value="1"/>
</dbReference>
<dbReference type="Pfam" id="PF14479">
    <property type="entry name" value="HeLo"/>
    <property type="match status" value="1"/>
</dbReference>
<dbReference type="PROSITE" id="PS50011">
    <property type="entry name" value="PROTEIN_KINASE_DOM"/>
    <property type="match status" value="1"/>
</dbReference>
<dbReference type="AlphaFoldDB" id="A0A8H6DHJ1"/>
<comment type="caution">
    <text evidence="4">The sequence shown here is derived from an EMBL/GenBank/DDBJ whole genome shotgun (WGS) entry which is preliminary data.</text>
</comment>
<dbReference type="OrthoDB" id="2123952at2759"/>
<evidence type="ECO:0000313" key="4">
    <source>
        <dbReference type="EMBL" id="KAF5716820.1"/>
    </source>
</evidence>
<protein>
    <submittedName>
        <fullName evidence="4">C6 transcription factor</fullName>
    </submittedName>
</protein>
<dbReference type="CDD" id="cd12148">
    <property type="entry name" value="fungal_TF_MHR"/>
    <property type="match status" value="1"/>
</dbReference>
<dbReference type="GO" id="GO:0004672">
    <property type="term" value="F:protein kinase activity"/>
    <property type="evidence" value="ECO:0007669"/>
    <property type="project" value="InterPro"/>
</dbReference>
<dbReference type="InterPro" id="IPR029498">
    <property type="entry name" value="HeLo_dom"/>
</dbReference>
<dbReference type="Gene3D" id="1.20.120.1020">
    <property type="entry name" value="Prion-inhibition and propagation, HeLo domain"/>
    <property type="match status" value="1"/>
</dbReference>
<feature type="domain" description="Protein kinase" evidence="3">
    <location>
        <begin position="252"/>
        <end position="703"/>
    </location>
</feature>
<dbReference type="GO" id="GO:0003677">
    <property type="term" value="F:DNA binding"/>
    <property type="evidence" value="ECO:0007669"/>
    <property type="project" value="InterPro"/>
</dbReference>
<keyword evidence="5" id="KW-1185">Reference proteome</keyword>
<evidence type="ECO:0000256" key="1">
    <source>
        <dbReference type="ARBA" id="ARBA00023242"/>
    </source>
</evidence>
<evidence type="ECO:0000256" key="2">
    <source>
        <dbReference type="SAM" id="MobiDB-lite"/>
    </source>
</evidence>
<dbReference type="GO" id="GO:0005524">
    <property type="term" value="F:ATP binding"/>
    <property type="evidence" value="ECO:0007669"/>
    <property type="project" value="InterPro"/>
</dbReference>
<dbReference type="Gene3D" id="1.10.510.10">
    <property type="entry name" value="Transferase(Phosphotransferase) domain 1"/>
    <property type="match status" value="1"/>
</dbReference>
<reference evidence="4 5" key="1">
    <citation type="submission" date="2020-05" db="EMBL/GenBank/DDBJ databases">
        <title>Identification and distribution of gene clusters putatively required for synthesis of sphingolipid metabolism inhibitors in phylogenetically diverse species of the filamentous fungus Fusarium.</title>
        <authorList>
            <person name="Kim H.-S."/>
            <person name="Busman M."/>
            <person name="Brown D.W."/>
            <person name="Divon H."/>
            <person name="Uhlig S."/>
            <person name="Proctor R.H."/>
        </authorList>
    </citation>
    <scope>NUCLEOTIDE SEQUENCE [LARGE SCALE GENOMIC DNA]</scope>
    <source>
        <strain evidence="4 5">NRRL 66235</strain>
    </source>
</reference>
<dbReference type="GO" id="GO:0008270">
    <property type="term" value="F:zinc ion binding"/>
    <property type="evidence" value="ECO:0007669"/>
    <property type="project" value="InterPro"/>
</dbReference>
<evidence type="ECO:0000259" key="3">
    <source>
        <dbReference type="PROSITE" id="PS50011"/>
    </source>
</evidence>
<dbReference type="InterPro" id="IPR000719">
    <property type="entry name" value="Prot_kinase_dom"/>
</dbReference>
<dbReference type="InterPro" id="IPR011009">
    <property type="entry name" value="Kinase-like_dom_sf"/>
</dbReference>
<organism evidence="4 5">
    <name type="scientific">Fusarium mundagurra</name>
    <dbReference type="NCBI Taxonomy" id="1567541"/>
    <lineage>
        <taxon>Eukaryota</taxon>
        <taxon>Fungi</taxon>
        <taxon>Dikarya</taxon>
        <taxon>Ascomycota</taxon>
        <taxon>Pezizomycotina</taxon>
        <taxon>Sordariomycetes</taxon>
        <taxon>Hypocreomycetidae</taxon>
        <taxon>Hypocreales</taxon>
        <taxon>Nectriaceae</taxon>
        <taxon>Fusarium</taxon>
        <taxon>Fusarium fujikuroi species complex</taxon>
    </lineage>
</organism>
<feature type="region of interest" description="Disordered" evidence="2">
    <location>
        <begin position="630"/>
        <end position="652"/>
    </location>
</feature>
<dbReference type="PANTHER" id="PTHR37542">
    <property type="entry name" value="HELO DOMAIN-CONTAINING PROTEIN-RELATED"/>
    <property type="match status" value="1"/>
</dbReference>
<evidence type="ECO:0000313" key="5">
    <source>
        <dbReference type="Proteomes" id="UP000544331"/>
    </source>
</evidence>